<evidence type="ECO:0000313" key="2">
    <source>
        <dbReference type="Proteomes" id="UP001632038"/>
    </source>
</evidence>
<sequence length="213" mass="23945">MWLVHFNSSQPITTKEEHLPHNCDGLRTVKVNKPHNFKCFKFEGSYDLYSIEIDVPTLETLLIAKKLELQCCYGFEGYELVSRSIKSLKIMCCYPKVISRVVVDAPNLAIFEYSGYIPTPVISITTTSSEWKSSIIFSYHPHDASLSWLLKLNEMLKALGRSDISVEICYRPDENGPVEHIGGGLCEPVVVGQLGLLLIGSPSLSFVEKLIYL</sequence>
<organism evidence="1 2">
    <name type="scientific">Castilleja foliolosa</name>
    <dbReference type="NCBI Taxonomy" id="1961234"/>
    <lineage>
        <taxon>Eukaryota</taxon>
        <taxon>Viridiplantae</taxon>
        <taxon>Streptophyta</taxon>
        <taxon>Embryophyta</taxon>
        <taxon>Tracheophyta</taxon>
        <taxon>Spermatophyta</taxon>
        <taxon>Magnoliopsida</taxon>
        <taxon>eudicotyledons</taxon>
        <taxon>Gunneridae</taxon>
        <taxon>Pentapetalae</taxon>
        <taxon>asterids</taxon>
        <taxon>lamiids</taxon>
        <taxon>Lamiales</taxon>
        <taxon>Orobanchaceae</taxon>
        <taxon>Pedicularideae</taxon>
        <taxon>Castillejinae</taxon>
        <taxon>Castilleja</taxon>
    </lineage>
</organism>
<name>A0ABD3D2C4_9LAMI</name>
<protein>
    <submittedName>
        <fullName evidence="1">Uncharacterized protein</fullName>
    </submittedName>
</protein>
<keyword evidence="2" id="KW-1185">Reference proteome</keyword>
<dbReference type="AlphaFoldDB" id="A0ABD3D2C4"/>
<comment type="caution">
    <text evidence="1">The sequence shown here is derived from an EMBL/GenBank/DDBJ whole genome shotgun (WGS) entry which is preliminary data.</text>
</comment>
<dbReference type="EMBL" id="JAVIJP010000028">
    <property type="protein sequence ID" value="KAL3635095.1"/>
    <property type="molecule type" value="Genomic_DNA"/>
</dbReference>
<reference evidence="2" key="1">
    <citation type="journal article" date="2024" name="IScience">
        <title>Strigolactones Initiate the Formation of Haustorium-like Structures in Castilleja.</title>
        <authorList>
            <person name="Buerger M."/>
            <person name="Peterson D."/>
            <person name="Chory J."/>
        </authorList>
    </citation>
    <scope>NUCLEOTIDE SEQUENCE [LARGE SCALE GENOMIC DNA]</scope>
</reference>
<proteinExistence type="predicted"/>
<gene>
    <name evidence="1" type="ORF">CASFOL_022149</name>
</gene>
<accession>A0ABD3D2C4</accession>
<evidence type="ECO:0000313" key="1">
    <source>
        <dbReference type="EMBL" id="KAL3635095.1"/>
    </source>
</evidence>
<dbReference type="Proteomes" id="UP001632038">
    <property type="component" value="Unassembled WGS sequence"/>
</dbReference>